<name>A0A1Q5ZYB5_9SPHI</name>
<dbReference type="PANTHER" id="PTHR43115:SF4">
    <property type="entry name" value="DEHYDROGENASE_REDUCTASE SDR FAMILY MEMBER 11"/>
    <property type="match status" value="1"/>
</dbReference>
<dbReference type="Pfam" id="PF00106">
    <property type="entry name" value="adh_short"/>
    <property type="match status" value="1"/>
</dbReference>
<dbReference type="PRINTS" id="PR00080">
    <property type="entry name" value="SDRFAMILY"/>
</dbReference>
<sequence>MPRNQNKGIRNRNEQQGAVRSAHLRFGSYFCQNGYTSGNFGYNKHYPFPELCFMKNGIENKVIAITGASSGIGKATAELLAAQGAKVVLGARREDRLKTIVETIEQNGGEATFLEIDVTRREDVAKLTALAVERFGRLDVMINNAGISQLYKMEELDVDGWEQMIDVNLKGTLYGIAAALPIFKEQGCGHIINVISTAGISIVPTMGVYAGTKNAVRTITEALRQESQGRWRVTGISPGYVATEFASNIKNEDVRNTIQQNADQMAIPAEAVASAIAYAIEQPENVDIGDVVIRPSVQG</sequence>
<evidence type="ECO:0000313" key="4">
    <source>
        <dbReference type="EMBL" id="OKS86741.1"/>
    </source>
</evidence>
<dbReference type="InterPro" id="IPR036291">
    <property type="entry name" value="NAD(P)-bd_dom_sf"/>
</dbReference>
<dbReference type="PRINTS" id="PR00081">
    <property type="entry name" value="GDHRDH"/>
</dbReference>
<accession>A0A1Q5ZYB5</accession>
<evidence type="ECO:0000256" key="1">
    <source>
        <dbReference type="ARBA" id="ARBA00006484"/>
    </source>
</evidence>
<evidence type="ECO:0000313" key="5">
    <source>
        <dbReference type="Proteomes" id="UP000186720"/>
    </source>
</evidence>
<dbReference type="GO" id="GO:0016616">
    <property type="term" value="F:oxidoreductase activity, acting on the CH-OH group of donors, NAD or NADP as acceptor"/>
    <property type="evidence" value="ECO:0007669"/>
    <property type="project" value="UniProtKB-ARBA"/>
</dbReference>
<dbReference type="InterPro" id="IPR020904">
    <property type="entry name" value="Sc_DH/Rdtase_CS"/>
</dbReference>
<dbReference type="PROSITE" id="PS00061">
    <property type="entry name" value="ADH_SHORT"/>
    <property type="match status" value="1"/>
</dbReference>
<dbReference type="Proteomes" id="UP000186720">
    <property type="component" value="Unassembled WGS sequence"/>
</dbReference>
<dbReference type="SUPFAM" id="SSF51735">
    <property type="entry name" value="NAD(P)-binding Rossmann-fold domains"/>
    <property type="match status" value="1"/>
</dbReference>
<dbReference type="Gene3D" id="3.40.50.720">
    <property type="entry name" value="NAD(P)-binding Rossmann-like Domain"/>
    <property type="match status" value="1"/>
</dbReference>
<comment type="caution">
    <text evidence="4">The sequence shown here is derived from an EMBL/GenBank/DDBJ whole genome shotgun (WGS) entry which is preliminary data.</text>
</comment>
<keyword evidence="2" id="KW-0560">Oxidoreductase</keyword>
<comment type="similarity">
    <text evidence="1 3">Belongs to the short-chain dehydrogenases/reductases (SDR) family.</text>
</comment>
<dbReference type="FunFam" id="3.40.50.720:FF:000047">
    <property type="entry name" value="NADP-dependent L-serine/L-allo-threonine dehydrogenase"/>
    <property type="match status" value="1"/>
</dbReference>
<protein>
    <recommendedName>
        <fullName evidence="6">Oxidoreductase</fullName>
    </recommendedName>
</protein>
<evidence type="ECO:0008006" key="6">
    <source>
        <dbReference type="Google" id="ProtNLM"/>
    </source>
</evidence>
<evidence type="ECO:0000256" key="2">
    <source>
        <dbReference type="ARBA" id="ARBA00023002"/>
    </source>
</evidence>
<reference evidence="4 5" key="1">
    <citation type="submission" date="2016-11" db="EMBL/GenBank/DDBJ databases">
        <title>Whole Genome Sequencing of Mucilaginibacter polytrichastri RG4-7(T) isolated from the moss sample.</title>
        <authorList>
            <person name="Li Y."/>
        </authorList>
    </citation>
    <scope>NUCLEOTIDE SEQUENCE [LARGE SCALE GENOMIC DNA]</scope>
    <source>
        <strain evidence="4 5">RG4-7</strain>
    </source>
</reference>
<dbReference type="AlphaFoldDB" id="A0A1Q5ZYB5"/>
<proteinExistence type="inferred from homology"/>
<organism evidence="4 5">
    <name type="scientific">Mucilaginibacter polytrichastri</name>
    <dbReference type="NCBI Taxonomy" id="1302689"/>
    <lineage>
        <taxon>Bacteria</taxon>
        <taxon>Pseudomonadati</taxon>
        <taxon>Bacteroidota</taxon>
        <taxon>Sphingobacteriia</taxon>
        <taxon>Sphingobacteriales</taxon>
        <taxon>Sphingobacteriaceae</taxon>
        <taxon>Mucilaginibacter</taxon>
    </lineage>
</organism>
<dbReference type="InterPro" id="IPR002347">
    <property type="entry name" value="SDR_fam"/>
</dbReference>
<keyword evidence="5" id="KW-1185">Reference proteome</keyword>
<dbReference type="EMBL" id="MPPL01000001">
    <property type="protein sequence ID" value="OKS86741.1"/>
    <property type="molecule type" value="Genomic_DNA"/>
</dbReference>
<dbReference type="PANTHER" id="PTHR43115">
    <property type="entry name" value="DEHYDROGENASE/REDUCTASE SDR FAMILY MEMBER 11"/>
    <property type="match status" value="1"/>
</dbReference>
<dbReference type="STRING" id="1302689.RG47T_2198"/>
<evidence type="ECO:0000256" key="3">
    <source>
        <dbReference type="RuleBase" id="RU000363"/>
    </source>
</evidence>
<gene>
    <name evidence="4" type="ORF">RG47T_2198</name>
</gene>